<keyword evidence="3" id="KW-1185">Reference proteome</keyword>
<dbReference type="EMBL" id="JBHSDC010000002">
    <property type="protein sequence ID" value="MFC4230715.1"/>
    <property type="molecule type" value="Genomic_DNA"/>
</dbReference>
<comment type="caution">
    <text evidence="2">The sequence shown here is derived from an EMBL/GenBank/DDBJ whole genome shotgun (WGS) entry which is preliminary data.</text>
</comment>
<dbReference type="Pfam" id="PF06983">
    <property type="entry name" value="3-dmu-9_3-mt"/>
    <property type="match status" value="2"/>
</dbReference>
<dbReference type="InterPro" id="IPR028973">
    <property type="entry name" value="PhnB-like"/>
</dbReference>
<dbReference type="Gene3D" id="3.30.720.110">
    <property type="match status" value="1"/>
</dbReference>
<reference evidence="3" key="1">
    <citation type="journal article" date="2019" name="Int. J. Syst. Evol. Microbiol.">
        <title>The Global Catalogue of Microorganisms (GCM) 10K type strain sequencing project: providing services to taxonomists for standard genome sequencing and annotation.</title>
        <authorList>
            <consortium name="The Broad Institute Genomics Platform"/>
            <consortium name="The Broad Institute Genome Sequencing Center for Infectious Disease"/>
            <person name="Wu L."/>
            <person name="Ma J."/>
        </authorList>
    </citation>
    <scope>NUCLEOTIDE SEQUENCE [LARGE SCALE GENOMIC DNA]</scope>
    <source>
        <strain evidence="3">CECT 8010</strain>
    </source>
</reference>
<evidence type="ECO:0000259" key="1">
    <source>
        <dbReference type="Pfam" id="PF06983"/>
    </source>
</evidence>
<protein>
    <submittedName>
        <fullName evidence="2">VOC family protein</fullName>
    </submittedName>
</protein>
<dbReference type="SUPFAM" id="SSF54593">
    <property type="entry name" value="Glyoxalase/Bleomycin resistance protein/Dihydroxybiphenyl dioxygenase"/>
    <property type="match status" value="2"/>
</dbReference>
<name>A0ABV8PTZ8_9BACT</name>
<gene>
    <name evidence="2" type="ORF">ACFOW1_02360</name>
</gene>
<evidence type="ECO:0000313" key="3">
    <source>
        <dbReference type="Proteomes" id="UP001595906"/>
    </source>
</evidence>
<evidence type="ECO:0000313" key="2">
    <source>
        <dbReference type="EMBL" id="MFC4230715.1"/>
    </source>
</evidence>
<dbReference type="Gene3D" id="3.10.180.10">
    <property type="entry name" value="2,3-Dihydroxybiphenyl 1,2-Dioxygenase, domain 1"/>
    <property type="match status" value="1"/>
</dbReference>
<dbReference type="Proteomes" id="UP001595906">
    <property type="component" value="Unassembled WGS sequence"/>
</dbReference>
<proteinExistence type="predicted"/>
<sequence>MANKIHPCLWFDGQAKAAASFYTSIFSNSKITADTPMVVTFEIEGFKIMGLNGGPMFTINPSISLFVTCQSEAEIDNLYARLLEGGNIMMALDKYPWAEKYAFVSDQFGVAWQLIYTSASIGTQKIYPSLLFVGEQFGNAKAAIESYASIFPNTQIHPLNLYKAGEEAPEGYVKFGQFELNGALFTAMDGAGKHAFQFNEAVSMVLECTNQDEIDYYWEKLTANGGKESRCGWLKDSFGISWQIIPANLGQLMSNPSKGGRPMQALMQMGKIDIATLENA</sequence>
<dbReference type="PANTHER" id="PTHR33990">
    <property type="entry name" value="PROTEIN YJDN-RELATED"/>
    <property type="match status" value="1"/>
</dbReference>
<dbReference type="InterPro" id="IPR029068">
    <property type="entry name" value="Glyas_Bleomycin-R_OHBP_Dase"/>
</dbReference>
<accession>A0ABV8PTZ8</accession>
<feature type="domain" description="PhnB-like" evidence="1">
    <location>
        <begin position="4"/>
        <end position="115"/>
    </location>
</feature>
<feature type="domain" description="PhnB-like" evidence="1">
    <location>
        <begin position="124"/>
        <end position="245"/>
    </location>
</feature>
<dbReference type="RefSeq" id="WP_379012072.1">
    <property type="nucleotide sequence ID" value="NZ_JBHSDC010000002.1"/>
</dbReference>
<dbReference type="CDD" id="cd06588">
    <property type="entry name" value="PhnB_like"/>
    <property type="match status" value="2"/>
</dbReference>
<dbReference type="Gene3D" id="3.30.720.100">
    <property type="match status" value="1"/>
</dbReference>
<organism evidence="2 3">
    <name type="scientific">Parasediminibacterium paludis</name>
    <dbReference type="NCBI Taxonomy" id="908966"/>
    <lineage>
        <taxon>Bacteria</taxon>
        <taxon>Pseudomonadati</taxon>
        <taxon>Bacteroidota</taxon>
        <taxon>Chitinophagia</taxon>
        <taxon>Chitinophagales</taxon>
        <taxon>Chitinophagaceae</taxon>
        <taxon>Parasediminibacterium</taxon>
    </lineage>
</organism>